<dbReference type="PROSITE" id="PS50894">
    <property type="entry name" value="HPT"/>
    <property type="match status" value="1"/>
</dbReference>
<keyword evidence="1" id="KW-0902">Two-component regulatory system</keyword>
<dbReference type="GO" id="GO:0004672">
    <property type="term" value="F:protein kinase activity"/>
    <property type="evidence" value="ECO:0007669"/>
    <property type="project" value="UniProtKB-ARBA"/>
</dbReference>
<evidence type="ECO:0000259" key="3">
    <source>
        <dbReference type="PROSITE" id="PS50894"/>
    </source>
</evidence>
<dbReference type="SUPFAM" id="SSF47226">
    <property type="entry name" value="Histidine-containing phosphotransfer domain, HPT domain"/>
    <property type="match status" value="1"/>
</dbReference>
<keyword evidence="4" id="KW-0808">Transferase</keyword>
<organism evidence="4 5">
    <name type="scientific">Pseudidiomarina taiwanensis</name>
    <dbReference type="NCBI Taxonomy" id="337250"/>
    <lineage>
        <taxon>Bacteria</taxon>
        <taxon>Pseudomonadati</taxon>
        <taxon>Pseudomonadota</taxon>
        <taxon>Gammaproteobacteria</taxon>
        <taxon>Alteromonadales</taxon>
        <taxon>Idiomarinaceae</taxon>
        <taxon>Pseudidiomarina</taxon>
    </lineage>
</organism>
<dbReference type="InterPro" id="IPR008207">
    <property type="entry name" value="Sig_transdc_His_kin_Hpt_dom"/>
</dbReference>
<dbReference type="OrthoDB" id="7065606at2"/>
<dbReference type="Proteomes" id="UP000288279">
    <property type="component" value="Unassembled WGS sequence"/>
</dbReference>
<gene>
    <name evidence="4" type="ORF">CWI83_05475</name>
</gene>
<dbReference type="Gene3D" id="1.20.120.160">
    <property type="entry name" value="HPT domain"/>
    <property type="match status" value="1"/>
</dbReference>
<proteinExistence type="predicted"/>
<dbReference type="EMBL" id="PIQG01000002">
    <property type="protein sequence ID" value="RUO78478.1"/>
    <property type="molecule type" value="Genomic_DNA"/>
</dbReference>
<sequence>MIDEKLLQQYYDLLGTEGVGEMYETFADNIGGYLELMQHLVAQRDETETRRQAHKLKGACRSVGLHELASEMELIERQPWQWEELEKRLDAWAKQQPQHQAELKRWLVARGVQ</sequence>
<dbReference type="GO" id="GO:0000160">
    <property type="term" value="P:phosphorelay signal transduction system"/>
    <property type="evidence" value="ECO:0007669"/>
    <property type="project" value="UniProtKB-KW"/>
</dbReference>
<accession>A0A432ZKI5</accession>
<feature type="modified residue" description="Phosphohistidine" evidence="2">
    <location>
        <position position="54"/>
    </location>
</feature>
<dbReference type="AlphaFoldDB" id="A0A432ZKI5"/>
<evidence type="ECO:0000256" key="2">
    <source>
        <dbReference type="PROSITE-ProRule" id="PRU00110"/>
    </source>
</evidence>
<keyword evidence="5" id="KW-1185">Reference proteome</keyword>
<dbReference type="InterPro" id="IPR036641">
    <property type="entry name" value="HPT_dom_sf"/>
</dbReference>
<protein>
    <submittedName>
        <fullName evidence="4">Histidine kinase</fullName>
    </submittedName>
</protein>
<name>A0A432ZKI5_9GAMM</name>
<evidence type="ECO:0000313" key="5">
    <source>
        <dbReference type="Proteomes" id="UP000288279"/>
    </source>
</evidence>
<evidence type="ECO:0000256" key="1">
    <source>
        <dbReference type="ARBA" id="ARBA00023012"/>
    </source>
</evidence>
<comment type="caution">
    <text evidence="4">The sequence shown here is derived from an EMBL/GenBank/DDBJ whole genome shotgun (WGS) entry which is preliminary data.</text>
</comment>
<reference evidence="4 5" key="1">
    <citation type="journal article" date="2011" name="Front. Microbiol.">
        <title>Genomic signatures of strain selection and enhancement in Bacillus atrophaeus var. globigii, a historical biowarfare simulant.</title>
        <authorList>
            <person name="Gibbons H.S."/>
            <person name="Broomall S.M."/>
            <person name="McNew L.A."/>
            <person name="Daligault H."/>
            <person name="Chapman C."/>
            <person name="Bruce D."/>
            <person name="Karavis M."/>
            <person name="Krepps M."/>
            <person name="McGregor P.A."/>
            <person name="Hong C."/>
            <person name="Park K.H."/>
            <person name="Akmal A."/>
            <person name="Feldman A."/>
            <person name="Lin J.S."/>
            <person name="Chang W.E."/>
            <person name="Higgs B.W."/>
            <person name="Demirev P."/>
            <person name="Lindquist J."/>
            <person name="Liem A."/>
            <person name="Fochler E."/>
            <person name="Read T.D."/>
            <person name="Tapia R."/>
            <person name="Johnson S."/>
            <person name="Bishop-Lilly K.A."/>
            <person name="Detter C."/>
            <person name="Han C."/>
            <person name="Sozhamannan S."/>
            <person name="Rosenzweig C.N."/>
            <person name="Skowronski E.W."/>
        </authorList>
    </citation>
    <scope>NUCLEOTIDE SEQUENCE [LARGE SCALE GENOMIC DNA]</scope>
    <source>
        <strain evidence="4 5">PIT1</strain>
    </source>
</reference>
<feature type="domain" description="HPt" evidence="3">
    <location>
        <begin position="15"/>
        <end position="106"/>
    </location>
</feature>
<keyword evidence="2" id="KW-0597">Phosphoprotein</keyword>
<dbReference type="RefSeq" id="WP_126826839.1">
    <property type="nucleotide sequence ID" value="NZ_PIQG01000002.1"/>
</dbReference>
<keyword evidence="4" id="KW-0418">Kinase</keyword>
<evidence type="ECO:0000313" key="4">
    <source>
        <dbReference type="EMBL" id="RUO78478.1"/>
    </source>
</evidence>
<dbReference type="Pfam" id="PF01627">
    <property type="entry name" value="Hpt"/>
    <property type="match status" value="1"/>
</dbReference>